<organism evidence="1 2">
    <name type="scientific">Acinetobacter tianfuensis</name>
    <dbReference type="NCBI Taxonomy" id="2419603"/>
    <lineage>
        <taxon>Bacteria</taxon>
        <taxon>Pseudomonadati</taxon>
        <taxon>Pseudomonadota</taxon>
        <taxon>Gammaproteobacteria</taxon>
        <taxon>Moraxellales</taxon>
        <taxon>Moraxellaceae</taxon>
        <taxon>Acinetobacter</taxon>
    </lineage>
</organism>
<protein>
    <submittedName>
        <fullName evidence="1">Tellurium resistance protein</fullName>
    </submittedName>
</protein>
<dbReference type="OrthoDB" id="6707209at2"/>
<dbReference type="EMBL" id="RAXV01000029">
    <property type="protein sequence ID" value="RKG29977.1"/>
    <property type="molecule type" value="Genomic_DNA"/>
</dbReference>
<name>A0A3A8E556_9GAMM</name>
<comment type="caution">
    <text evidence="1">The sequence shown here is derived from an EMBL/GenBank/DDBJ whole genome shotgun (WGS) entry which is preliminary data.</text>
</comment>
<sequence length="262" mass="30067">MSQAYALAPLHEIEVSTADVLSIKRNDLVPLLNDQYKLNHFADQLVQAQAVLLQGIDPKLTQRLSQNIEELIRQLSVSKKYIRNRKFNALQRWMGIDVEFGAKQIAYYRNLDRLLEQTHSLSQQLQVEIQKSQSRFNQLSGLREQMALHIRAADEFLNEYPSFTQQHPLDHFAERLAKKTHSLRTVQASNDIAIAQMQLSQQLTFSLLDRFKEAQQVLIPAWKYHVQQSQQSASAASLAKLDSSRESLIQTLKKSLENSSKA</sequence>
<dbReference type="Proteomes" id="UP000282388">
    <property type="component" value="Unassembled WGS sequence"/>
</dbReference>
<proteinExistence type="predicted"/>
<evidence type="ECO:0000313" key="1">
    <source>
        <dbReference type="EMBL" id="RKG29977.1"/>
    </source>
</evidence>
<gene>
    <name evidence="1" type="ORF">D7V32_12520</name>
</gene>
<accession>A0A3A8E556</accession>
<reference evidence="1 2" key="1">
    <citation type="submission" date="2018-09" db="EMBL/GenBank/DDBJ databases">
        <title>The draft genome of Acinetobacter spp. strains.</title>
        <authorList>
            <person name="Qin J."/>
            <person name="Feng Y."/>
            <person name="Zong Z."/>
        </authorList>
    </citation>
    <scope>NUCLEOTIDE SEQUENCE [LARGE SCALE GENOMIC DNA]</scope>
    <source>
        <strain evidence="1 2">WCHAc060012</strain>
    </source>
</reference>
<dbReference type="RefSeq" id="WP_120403195.1">
    <property type="nucleotide sequence ID" value="NZ_RAXV01000029.1"/>
</dbReference>
<evidence type="ECO:0000313" key="2">
    <source>
        <dbReference type="Proteomes" id="UP000282388"/>
    </source>
</evidence>
<dbReference type="AlphaFoldDB" id="A0A3A8E556"/>
<keyword evidence="2" id="KW-1185">Reference proteome</keyword>